<protein>
    <recommendedName>
        <fullName evidence="1">RNase H type-1 domain-containing protein</fullName>
    </recommendedName>
</protein>
<organism evidence="2 3">
    <name type="scientific">Rubus argutus</name>
    <name type="common">Southern blackberry</name>
    <dbReference type="NCBI Taxonomy" id="59490"/>
    <lineage>
        <taxon>Eukaryota</taxon>
        <taxon>Viridiplantae</taxon>
        <taxon>Streptophyta</taxon>
        <taxon>Embryophyta</taxon>
        <taxon>Tracheophyta</taxon>
        <taxon>Spermatophyta</taxon>
        <taxon>Magnoliopsida</taxon>
        <taxon>eudicotyledons</taxon>
        <taxon>Gunneridae</taxon>
        <taxon>Pentapetalae</taxon>
        <taxon>rosids</taxon>
        <taxon>fabids</taxon>
        <taxon>Rosales</taxon>
        <taxon>Rosaceae</taxon>
        <taxon>Rosoideae</taxon>
        <taxon>Rosoideae incertae sedis</taxon>
        <taxon>Rubus</taxon>
    </lineage>
</organism>
<dbReference type="Pfam" id="PF13456">
    <property type="entry name" value="RVT_3"/>
    <property type="match status" value="1"/>
</dbReference>
<name>A0AAW1YQN1_RUBAR</name>
<gene>
    <name evidence="2" type="ORF">M0R45_006239</name>
</gene>
<dbReference type="InterPro" id="IPR052929">
    <property type="entry name" value="RNase_H-like_EbsB-rel"/>
</dbReference>
<reference evidence="2 3" key="1">
    <citation type="journal article" date="2023" name="G3 (Bethesda)">
        <title>A chromosome-length genome assembly and annotation of blackberry (Rubus argutus, cv. 'Hillquist').</title>
        <authorList>
            <person name="Bruna T."/>
            <person name="Aryal R."/>
            <person name="Dudchenko O."/>
            <person name="Sargent D.J."/>
            <person name="Mead D."/>
            <person name="Buti M."/>
            <person name="Cavallini A."/>
            <person name="Hytonen T."/>
            <person name="Andres J."/>
            <person name="Pham M."/>
            <person name="Weisz D."/>
            <person name="Mascagni F."/>
            <person name="Usai G."/>
            <person name="Natali L."/>
            <person name="Bassil N."/>
            <person name="Fernandez G.E."/>
            <person name="Lomsadze A."/>
            <person name="Armour M."/>
            <person name="Olukolu B."/>
            <person name="Poorten T."/>
            <person name="Britton C."/>
            <person name="Davik J."/>
            <person name="Ashrafi H."/>
            <person name="Aiden E.L."/>
            <person name="Borodovsky M."/>
            <person name="Worthington M."/>
        </authorList>
    </citation>
    <scope>NUCLEOTIDE SEQUENCE [LARGE SCALE GENOMIC DNA]</scope>
    <source>
        <strain evidence="2">PI 553951</strain>
    </source>
</reference>
<evidence type="ECO:0000259" key="1">
    <source>
        <dbReference type="Pfam" id="PF13456"/>
    </source>
</evidence>
<dbReference type="Proteomes" id="UP001457282">
    <property type="component" value="Unassembled WGS sequence"/>
</dbReference>
<dbReference type="Gene3D" id="3.30.420.10">
    <property type="entry name" value="Ribonuclease H-like superfamily/Ribonuclease H"/>
    <property type="match status" value="1"/>
</dbReference>
<dbReference type="GO" id="GO:0003676">
    <property type="term" value="F:nucleic acid binding"/>
    <property type="evidence" value="ECO:0007669"/>
    <property type="project" value="InterPro"/>
</dbReference>
<dbReference type="AlphaFoldDB" id="A0AAW1YQN1"/>
<dbReference type="CDD" id="cd06222">
    <property type="entry name" value="RNase_H_like"/>
    <property type="match status" value="1"/>
</dbReference>
<sequence length="267" mass="29766">MSFLEASLQYCGGDLSMLSKEFCRDFNVGLATYVFPEFIKVEFLSVTFPNLVCLEGAQLASWEKKSLHAGDVIFLANAWLHDFLFYRRASRSISCSPRQVSWKTPSIGWLKINMNGAFSSDKHSGGIGIVVRDDTGQWVSGKCMTVSDLTSPEQVEAIAGRFAVRMARECEFSLVVFETDSMILTIAVRQQSYTSLIGPVYENIVDDLSTMPGSSFHHIFRQTNEAAHHLALHALLSNSCTSWELTPPTFLTDVLMKDLYPSSSFSN</sequence>
<dbReference type="GO" id="GO:0004523">
    <property type="term" value="F:RNA-DNA hybrid ribonuclease activity"/>
    <property type="evidence" value="ECO:0007669"/>
    <property type="project" value="InterPro"/>
</dbReference>
<comment type="caution">
    <text evidence="2">The sequence shown here is derived from an EMBL/GenBank/DDBJ whole genome shotgun (WGS) entry which is preliminary data.</text>
</comment>
<dbReference type="EMBL" id="JBEDUW010000001">
    <property type="protein sequence ID" value="KAK9950770.1"/>
    <property type="molecule type" value="Genomic_DNA"/>
</dbReference>
<evidence type="ECO:0000313" key="3">
    <source>
        <dbReference type="Proteomes" id="UP001457282"/>
    </source>
</evidence>
<dbReference type="SUPFAM" id="SSF53098">
    <property type="entry name" value="Ribonuclease H-like"/>
    <property type="match status" value="1"/>
</dbReference>
<keyword evidence="3" id="KW-1185">Reference proteome</keyword>
<proteinExistence type="predicted"/>
<dbReference type="InterPro" id="IPR036397">
    <property type="entry name" value="RNaseH_sf"/>
</dbReference>
<dbReference type="InterPro" id="IPR012337">
    <property type="entry name" value="RNaseH-like_sf"/>
</dbReference>
<evidence type="ECO:0000313" key="2">
    <source>
        <dbReference type="EMBL" id="KAK9950770.1"/>
    </source>
</evidence>
<dbReference type="PANTHER" id="PTHR47074">
    <property type="entry name" value="BNAC02G40300D PROTEIN"/>
    <property type="match status" value="1"/>
</dbReference>
<dbReference type="InterPro" id="IPR044730">
    <property type="entry name" value="RNase_H-like_dom_plant"/>
</dbReference>
<dbReference type="PANTHER" id="PTHR47074:SF11">
    <property type="entry name" value="REVERSE TRANSCRIPTASE-LIKE PROTEIN"/>
    <property type="match status" value="1"/>
</dbReference>
<dbReference type="InterPro" id="IPR002156">
    <property type="entry name" value="RNaseH_domain"/>
</dbReference>
<accession>A0AAW1YQN1</accession>
<feature type="domain" description="RNase H type-1" evidence="1">
    <location>
        <begin position="113"/>
        <end position="233"/>
    </location>
</feature>